<sequence>MELVLTSQDLEPLPKQVFIKDISKPEGLLNSNYKSIVKRNYNTLNSTSVFGIRQHIKSRQYNITSSIETVLKLSVFVIALVVIL</sequence>
<organism evidence="1 2">
    <name type="scientific">Ichthyenterobacterium magnum</name>
    <dbReference type="NCBI Taxonomy" id="1230530"/>
    <lineage>
        <taxon>Bacteria</taxon>
        <taxon>Pseudomonadati</taxon>
        <taxon>Bacteroidota</taxon>
        <taxon>Flavobacteriia</taxon>
        <taxon>Flavobacteriales</taxon>
        <taxon>Flavobacteriaceae</taxon>
        <taxon>Ichthyenterobacterium</taxon>
    </lineage>
</organism>
<protein>
    <submittedName>
        <fullName evidence="1">Uncharacterized protein</fullName>
    </submittedName>
</protein>
<proteinExistence type="predicted"/>
<dbReference type="EMBL" id="RAQJ01000001">
    <property type="protein sequence ID" value="RKE98336.1"/>
    <property type="molecule type" value="Genomic_DNA"/>
</dbReference>
<gene>
    <name evidence="1" type="ORF">BXY80_0419</name>
</gene>
<comment type="caution">
    <text evidence="1">The sequence shown here is derived from an EMBL/GenBank/DDBJ whole genome shotgun (WGS) entry which is preliminary data.</text>
</comment>
<dbReference type="OrthoDB" id="1449790at2"/>
<name>A0A420DVU7_9FLAO</name>
<accession>A0A420DVU7</accession>
<dbReference type="Proteomes" id="UP000284892">
    <property type="component" value="Unassembled WGS sequence"/>
</dbReference>
<reference evidence="1 2" key="1">
    <citation type="submission" date="2018-09" db="EMBL/GenBank/DDBJ databases">
        <title>Genomic Encyclopedia of Archaeal and Bacterial Type Strains, Phase II (KMG-II): from individual species to whole genera.</title>
        <authorList>
            <person name="Goeker M."/>
        </authorList>
    </citation>
    <scope>NUCLEOTIDE SEQUENCE [LARGE SCALE GENOMIC DNA]</scope>
    <source>
        <strain evidence="1 2">DSM 26283</strain>
    </source>
</reference>
<evidence type="ECO:0000313" key="1">
    <source>
        <dbReference type="EMBL" id="RKE98336.1"/>
    </source>
</evidence>
<keyword evidence="2" id="KW-1185">Reference proteome</keyword>
<dbReference type="RefSeq" id="WP_120199558.1">
    <property type="nucleotide sequence ID" value="NZ_RAQJ01000001.1"/>
</dbReference>
<dbReference type="AlphaFoldDB" id="A0A420DVU7"/>
<evidence type="ECO:0000313" key="2">
    <source>
        <dbReference type="Proteomes" id="UP000284892"/>
    </source>
</evidence>